<organism evidence="2 3">
    <name type="scientific">Rhizophagus irregularis (strain DAOM 197198w)</name>
    <name type="common">Glomus intraradices</name>
    <dbReference type="NCBI Taxonomy" id="1432141"/>
    <lineage>
        <taxon>Eukaryota</taxon>
        <taxon>Fungi</taxon>
        <taxon>Fungi incertae sedis</taxon>
        <taxon>Mucoromycota</taxon>
        <taxon>Glomeromycotina</taxon>
        <taxon>Glomeromycetes</taxon>
        <taxon>Glomerales</taxon>
        <taxon>Glomeraceae</taxon>
        <taxon>Rhizophagus</taxon>
    </lineage>
</organism>
<evidence type="ECO:0000313" key="3">
    <source>
        <dbReference type="Proteomes" id="UP000022910"/>
    </source>
</evidence>
<keyword evidence="3" id="KW-1185">Reference proteome</keyword>
<dbReference type="HOGENOM" id="CLU_1525986_0_0_1"/>
<sequence length="176" mass="20926">MANKLIKKLLFDCLHEILENLENDITALHSCLSVNRLLCEISVRILWRVVVEYSVNVTYQPMSIVLKTILINCQYLEFIKIQYGDDFNDLNELMIYNSEFDFVHSRKLFTLTMILSDDFDNEHYEVQRQLYCNQCSPVDSISVDNIPDGFEILWLWISPQSNKKMLWISFTQIFFY</sequence>
<dbReference type="EMBL" id="JEMT01028141">
    <property type="protein sequence ID" value="EXX55550.1"/>
    <property type="molecule type" value="Genomic_DNA"/>
</dbReference>
<dbReference type="AlphaFoldDB" id="A0A015M344"/>
<reference evidence="2 3" key="1">
    <citation type="submission" date="2014-02" db="EMBL/GenBank/DDBJ databases">
        <title>Single nucleus genome sequencing reveals high similarity among nuclei of an endomycorrhizal fungus.</title>
        <authorList>
            <person name="Lin K."/>
            <person name="Geurts R."/>
            <person name="Zhang Z."/>
            <person name="Limpens E."/>
            <person name="Saunders D.G."/>
            <person name="Mu D."/>
            <person name="Pang E."/>
            <person name="Cao H."/>
            <person name="Cha H."/>
            <person name="Lin T."/>
            <person name="Zhou Q."/>
            <person name="Shang Y."/>
            <person name="Li Y."/>
            <person name="Ivanov S."/>
            <person name="Sharma T."/>
            <person name="Velzen R.V."/>
            <person name="Ruijter N.D."/>
            <person name="Aanen D.K."/>
            <person name="Win J."/>
            <person name="Kamoun S."/>
            <person name="Bisseling T."/>
            <person name="Huang S."/>
        </authorList>
    </citation>
    <scope>NUCLEOTIDE SEQUENCE [LARGE SCALE GENOMIC DNA]</scope>
    <source>
        <strain evidence="2">DAOM 197198w</strain>
        <strain evidence="3">DAOM197198w</strain>
    </source>
</reference>
<dbReference type="Proteomes" id="UP000022910">
    <property type="component" value="Unassembled WGS sequence"/>
</dbReference>
<dbReference type="EMBL" id="JEMT01003675">
    <property type="protein sequence ID" value="EXX79426.1"/>
    <property type="molecule type" value="Genomic_DNA"/>
</dbReference>
<comment type="caution">
    <text evidence="2">The sequence shown here is derived from an EMBL/GenBank/DDBJ whole genome shotgun (WGS) entry which is preliminary data.</text>
</comment>
<name>A0A015M344_RHIIW</name>
<protein>
    <recommendedName>
        <fullName evidence="4">F-box domain-containing protein</fullName>
    </recommendedName>
</protein>
<proteinExistence type="predicted"/>
<evidence type="ECO:0000313" key="2">
    <source>
        <dbReference type="EMBL" id="EXX79426.1"/>
    </source>
</evidence>
<evidence type="ECO:0000313" key="1">
    <source>
        <dbReference type="EMBL" id="EXX55550.1"/>
    </source>
</evidence>
<accession>A0A015M344</accession>
<gene>
    <name evidence="2" type="ORF">RirG_005730</name>
    <name evidence="1" type="ORF">RirG_224540</name>
</gene>
<evidence type="ECO:0008006" key="4">
    <source>
        <dbReference type="Google" id="ProtNLM"/>
    </source>
</evidence>